<accession>A0A7C5N4C6</accession>
<protein>
    <submittedName>
        <fullName evidence="2">Type IV pilus biogenesis/stability protein PilW</fullName>
    </submittedName>
</protein>
<dbReference type="SUPFAM" id="SSF48452">
    <property type="entry name" value="TPR-like"/>
    <property type="match status" value="1"/>
</dbReference>
<evidence type="ECO:0000256" key="1">
    <source>
        <dbReference type="PROSITE-ProRule" id="PRU00339"/>
    </source>
</evidence>
<dbReference type="PANTHER" id="PTHR12558:SF13">
    <property type="entry name" value="CELL DIVISION CYCLE PROTEIN 27 HOMOLOG"/>
    <property type="match status" value="1"/>
</dbReference>
<dbReference type="PROSITE" id="PS50005">
    <property type="entry name" value="TPR"/>
    <property type="match status" value="2"/>
</dbReference>
<dbReference type="PANTHER" id="PTHR12558">
    <property type="entry name" value="CELL DIVISION CYCLE 16,23,27"/>
    <property type="match status" value="1"/>
</dbReference>
<comment type="caution">
    <text evidence="2">The sequence shown here is derived from an EMBL/GenBank/DDBJ whole genome shotgun (WGS) entry which is preliminary data.</text>
</comment>
<keyword evidence="1" id="KW-0802">TPR repeat</keyword>
<dbReference type="EMBL" id="DROM01000317">
    <property type="protein sequence ID" value="HHH13624.1"/>
    <property type="molecule type" value="Genomic_DNA"/>
</dbReference>
<dbReference type="Pfam" id="PF14559">
    <property type="entry name" value="TPR_19"/>
    <property type="match status" value="1"/>
</dbReference>
<reference evidence="2" key="1">
    <citation type="journal article" date="2020" name="mSystems">
        <title>Genome- and Community-Level Interaction Insights into Carbon Utilization and Element Cycling Functions of Hydrothermarchaeota in Hydrothermal Sediment.</title>
        <authorList>
            <person name="Zhou Z."/>
            <person name="Liu Y."/>
            <person name="Xu W."/>
            <person name="Pan J."/>
            <person name="Luo Z.H."/>
            <person name="Li M."/>
        </authorList>
    </citation>
    <scope>NUCLEOTIDE SEQUENCE [LARGE SCALE GENOMIC DNA]</scope>
    <source>
        <strain evidence="2">HyVt-535</strain>
    </source>
</reference>
<sequence length="257" mass="28996">MTWWRWSLLFLAVLLTSGCGNELVKDDGDETGRLGAPERRKSPADTYVQLAAEYLRIGDHASALSKAKKAVQKDPRNANAYLVLGLVYERLGELDKALTAYRMGREADSRNPYVLNAYGSLLCRLKEYGKSLEAFEQALENPLYDTPWVALTNAAHCALQADDQARAEKYLLQALQANPEYPPALAQMARISYDQGRYLSARAYIQRYREVARPTASLLYLSILTERKLGDLDQARSDELLLRAEYPDSEEARKIAR</sequence>
<dbReference type="Proteomes" id="UP000886100">
    <property type="component" value="Unassembled WGS sequence"/>
</dbReference>
<name>A0A7C5N4C6_9GAMM</name>
<dbReference type="SMART" id="SM00028">
    <property type="entry name" value="TPR"/>
    <property type="match status" value="5"/>
</dbReference>
<proteinExistence type="predicted"/>
<dbReference type="Gene3D" id="1.25.40.10">
    <property type="entry name" value="Tetratricopeptide repeat domain"/>
    <property type="match status" value="1"/>
</dbReference>
<evidence type="ECO:0000313" key="2">
    <source>
        <dbReference type="EMBL" id="HHH13624.1"/>
    </source>
</evidence>
<dbReference type="Pfam" id="PF13432">
    <property type="entry name" value="TPR_16"/>
    <property type="match status" value="1"/>
</dbReference>
<dbReference type="InterPro" id="IPR013360">
    <property type="entry name" value="Pilus_4_PilW"/>
</dbReference>
<dbReference type="InterPro" id="IPR019734">
    <property type="entry name" value="TPR_rpt"/>
</dbReference>
<feature type="repeat" description="TPR" evidence="1">
    <location>
        <begin position="44"/>
        <end position="77"/>
    </location>
</feature>
<dbReference type="InterPro" id="IPR011990">
    <property type="entry name" value="TPR-like_helical_dom_sf"/>
</dbReference>
<dbReference type="NCBIfam" id="TIGR02521">
    <property type="entry name" value="type_IV_pilW"/>
    <property type="match status" value="1"/>
</dbReference>
<feature type="repeat" description="TPR" evidence="1">
    <location>
        <begin position="78"/>
        <end position="111"/>
    </location>
</feature>
<organism evidence="2">
    <name type="scientific">Thiolapillus brandeum</name>
    <dbReference type="NCBI Taxonomy" id="1076588"/>
    <lineage>
        <taxon>Bacteria</taxon>
        <taxon>Pseudomonadati</taxon>
        <taxon>Pseudomonadota</taxon>
        <taxon>Gammaproteobacteria</taxon>
        <taxon>Chromatiales</taxon>
        <taxon>Sedimenticolaceae</taxon>
        <taxon>Thiolapillus</taxon>
    </lineage>
</organism>
<dbReference type="PROSITE" id="PS51257">
    <property type="entry name" value="PROKAR_LIPOPROTEIN"/>
    <property type="match status" value="1"/>
</dbReference>
<dbReference type="AlphaFoldDB" id="A0A7C5N4C6"/>
<gene>
    <name evidence="2" type="primary">pilW</name>
    <name evidence="2" type="ORF">ENJ98_05255</name>
</gene>